<evidence type="ECO:0000313" key="3">
    <source>
        <dbReference type="Proteomes" id="UP001206572"/>
    </source>
</evidence>
<organism evidence="2 3">
    <name type="scientific">Massilia agri</name>
    <dbReference type="NCBI Taxonomy" id="1886785"/>
    <lineage>
        <taxon>Bacteria</taxon>
        <taxon>Pseudomonadati</taxon>
        <taxon>Pseudomonadota</taxon>
        <taxon>Betaproteobacteria</taxon>
        <taxon>Burkholderiales</taxon>
        <taxon>Oxalobacteraceae</taxon>
        <taxon>Telluria group</taxon>
        <taxon>Massilia</taxon>
    </lineage>
</organism>
<reference evidence="2 3" key="1">
    <citation type="submission" date="2022-08" db="EMBL/GenBank/DDBJ databases">
        <title>Reclassification of Massilia species as members of the genera Telluria, Duganella, Pseudoduganella, Mokoshia gen. nov. and Zemynaea gen. nov. using orthogonal and non-orthogonal genome-based approaches.</title>
        <authorList>
            <person name="Bowman J.P."/>
        </authorList>
    </citation>
    <scope>NUCLEOTIDE SEQUENCE [LARGE SCALE GENOMIC DNA]</scope>
    <source>
        <strain evidence="2 3">JCM 31661</strain>
    </source>
</reference>
<comment type="caution">
    <text evidence="2">The sequence shown here is derived from an EMBL/GenBank/DDBJ whole genome shotgun (WGS) entry which is preliminary data.</text>
</comment>
<dbReference type="Proteomes" id="UP001206572">
    <property type="component" value="Unassembled WGS sequence"/>
</dbReference>
<keyword evidence="3" id="KW-1185">Reference proteome</keyword>
<accession>A0ABT2ALU9</accession>
<proteinExistence type="predicted"/>
<feature type="transmembrane region" description="Helical" evidence="1">
    <location>
        <begin position="37"/>
        <end position="55"/>
    </location>
</feature>
<dbReference type="EMBL" id="JANUHA010000008">
    <property type="protein sequence ID" value="MCS0597218.1"/>
    <property type="molecule type" value="Genomic_DNA"/>
</dbReference>
<keyword evidence="1" id="KW-1133">Transmembrane helix</keyword>
<sequence>MKTISISLGVAFLAVAIVYISIFFLDPGMNVEKAFGIIFYAFFGSGILTALVLTLRGRRS</sequence>
<keyword evidence="1" id="KW-0472">Membrane</keyword>
<evidence type="ECO:0000256" key="1">
    <source>
        <dbReference type="SAM" id="Phobius"/>
    </source>
</evidence>
<keyword evidence="1" id="KW-0812">Transmembrane</keyword>
<evidence type="ECO:0000313" key="2">
    <source>
        <dbReference type="EMBL" id="MCS0597218.1"/>
    </source>
</evidence>
<dbReference type="RefSeq" id="WP_258828248.1">
    <property type="nucleotide sequence ID" value="NZ_JANUHA010000008.1"/>
</dbReference>
<name>A0ABT2ALU9_9BURK</name>
<feature type="transmembrane region" description="Helical" evidence="1">
    <location>
        <begin position="7"/>
        <end position="25"/>
    </location>
</feature>
<gene>
    <name evidence="2" type="ORF">NX780_12765</name>
</gene>
<protein>
    <submittedName>
        <fullName evidence="2">Uncharacterized protein</fullName>
    </submittedName>
</protein>